<name>A0A2S9J4C2_9SPHI</name>
<gene>
    <name evidence="2" type="ORF">C5745_09695</name>
</gene>
<reference evidence="2 3" key="1">
    <citation type="submission" date="2018-02" db="EMBL/GenBank/DDBJ databases">
        <title>The draft genome of Sphingobacterium sp. 5JN-11.</title>
        <authorList>
            <person name="Liu L."/>
            <person name="Li L."/>
            <person name="Liang L."/>
            <person name="Zhang X."/>
            <person name="Wang T."/>
        </authorList>
    </citation>
    <scope>NUCLEOTIDE SEQUENCE [LARGE SCALE GENOMIC DNA]</scope>
    <source>
        <strain evidence="2 3">5JN-11</strain>
    </source>
</reference>
<protein>
    <submittedName>
        <fullName evidence="2">DinB family protein</fullName>
    </submittedName>
</protein>
<dbReference type="RefSeq" id="WP_105716802.1">
    <property type="nucleotide sequence ID" value="NZ_PVBQ01000006.1"/>
</dbReference>
<feature type="domain" description="DinB-like" evidence="1">
    <location>
        <begin position="11"/>
        <end position="158"/>
    </location>
</feature>
<dbReference type="AlphaFoldDB" id="A0A2S9J4C2"/>
<dbReference type="InterPro" id="IPR034660">
    <property type="entry name" value="DinB/YfiT-like"/>
</dbReference>
<evidence type="ECO:0000259" key="1">
    <source>
        <dbReference type="Pfam" id="PF12867"/>
    </source>
</evidence>
<dbReference type="EMBL" id="PVBQ01000006">
    <property type="protein sequence ID" value="PRD47579.1"/>
    <property type="molecule type" value="Genomic_DNA"/>
</dbReference>
<dbReference type="InterPro" id="IPR024775">
    <property type="entry name" value="DinB-like"/>
</dbReference>
<evidence type="ECO:0000313" key="2">
    <source>
        <dbReference type="EMBL" id="PRD47579.1"/>
    </source>
</evidence>
<keyword evidence="3" id="KW-1185">Reference proteome</keyword>
<dbReference type="OrthoDB" id="679284at2"/>
<organism evidence="2 3">
    <name type="scientific">Sphingobacterium haloxyli</name>
    <dbReference type="NCBI Taxonomy" id="2100533"/>
    <lineage>
        <taxon>Bacteria</taxon>
        <taxon>Pseudomonadati</taxon>
        <taxon>Bacteroidota</taxon>
        <taxon>Sphingobacteriia</taxon>
        <taxon>Sphingobacteriales</taxon>
        <taxon>Sphingobacteriaceae</taxon>
        <taxon>Sphingobacterium</taxon>
    </lineage>
</organism>
<comment type="caution">
    <text evidence="2">The sequence shown here is derived from an EMBL/GenBank/DDBJ whole genome shotgun (WGS) entry which is preliminary data.</text>
</comment>
<dbReference type="Proteomes" id="UP000239711">
    <property type="component" value="Unassembled WGS sequence"/>
</dbReference>
<evidence type="ECO:0000313" key="3">
    <source>
        <dbReference type="Proteomes" id="UP000239711"/>
    </source>
</evidence>
<proteinExistence type="predicted"/>
<dbReference type="SUPFAM" id="SSF109854">
    <property type="entry name" value="DinB/YfiT-like putative metalloenzymes"/>
    <property type="match status" value="1"/>
</dbReference>
<accession>A0A2S9J4C2</accession>
<dbReference type="Gene3D" id="1.20.120.450">
    <property type="entry name" value="dinb family like domain"/>
    <property type="match status" value="1"/>
</dbReference>
<dbReference type="Pfam" id="PF12867">
    <property type="entry name" value="DinB_2"/>
    <property type="match status" value="1"/>
</dbReference>
<sequence length="167" mass="19552">MNMELKVVFQEITDDFIAVMEMLDENELNTKPTNRGWSPGQIGDHIYRSYASAETMVGRTELTVREPDEKIQSIKEVFTDFTIQMESPIEILPSEQRLDKSVLLLNLRDRIAQIKEIIHTRDLSKTCLDFVIPEYGAFTRLEWAWFNTYHTQRHLHQLKNTINAIPV</sequence>